<dbReference type="EMBL" id="SRMI01000010">
    <property type="protein sequence ID" value="TVY62510.1"/>
    <property type="molecule type" value="Genomic_DNA"/>
</dbReference>
<evidence type="ECO:0000313" key="2">
    <source>
        <dbReference type="EMBL" id="TVY62510.1"/>
    </source>
</evidence>
<dbReference type="CDD" id="cd06558">
    <property type="entry name" value="crotonase-like"/>
    <property type="match status" value="1"/>
</dbReference>
<keyword evidence="1" id="KW-0732">Signal</keyword>
<sequence length="294" mass="32637">MPFMWLALQAVAALLLPQTLALDLPKYAALKTSQHNATLEITFHNPASDVNTWSQDIQVGMTDIVRRLQEDNQTTVVIFKSDVPRFFMNHLDPAILTIDNAVENFSALMYNISTLPQVTIGAVEGRARNAGNELLMALDMRFAVNRDVLFGQFEVGLGTFPGGGGSQQLPKLIGRGLAMEYILTAKDITPKEAERIGWINKAFDSPKEMYDYINGITSRLTLFPRGGVLAAKKAINYRANPLRADYEHDVALFNPLLANPDFPQILSRVLALTNNVTLGEVELNFGRDVILIYK</sequence>
<dbReference type="Proteomes" id="UP000320707">
    <property type="component" value="Unassembled WGS sequence"/>
</dbReference>
<gene>
    <name evidence="2" type="ORF">Focb16_v004259</name>
</gene>
<feature type="chain" id="PRO_5022091485" evidence="1">
    <location>
        <begin position="22"/>
        <end position="294"/>
    </location>
</feature>
<evidence type="ECO:0000313" key="3">
    <source>
        <dbReference type="Proteomes" id="UP000320707"/>
    </source>
</evidence>
<organism evidence="2 3">
    <name type="scientific">Fusarium oxysporum f. sp. cubense</name>
    <dbReference type="NCBI Taxonomy" id="61366"/>
    <lineage>
        <taxon>Eukaryota</taxon>
        <taxon>Fungi</taxon>
        <taxon>Dikarya</taxon>
        <taxon>Ascomycota</taxon>
        <taxon>Pezizomycotina</taxon>
        <taxon>Sordariomycetes</taxon>
        <taxon>Hypocreomycetidae</taxon>
        <taxon>Hypocreales</taxon>
        <taxon>Nectriaceae</taxon>
        <taxon>Fusarium</taxon>
        <taxon>Fusarium oxysporum species complex</taxon>
    </lineage>
</organism>
<dbReference type="GO" id="GO:0003824">
    <property type="term" value="F:catalytic activity"/>
    <property type="evidence" value="ECO:0007669"/>
    <property type="project" value="UniProtKB-ARBA"/>
</dbReference>
<dbReference type="GO" id="GO:0006635">
    <property type="term" value="P:fatty acid beta-oxidation"/>
    <property type="evidence" value="ECO:0007669"/>
    <property type="project" value="TreeGrafter"/>
</dbReference>
<dbReference type="InterPro" id="IPR029045">
    <property type="entry name" value="ClpP/crotonase-like_dom_sf"/>
</dbReference>
<dbReference type="SUPFAM" id="SSF52096">
    <property type="entry name" value="ClpP/crotonase"/>
    <property type="match status" value="1"/>
</dbReference>
<dbReference type="Gene3D" id="3.90.226.10">
    <property type="entry name" value="2-enoyl-CoA Hydratase, Chain A, domain 1"/>
    <property type="match status" value="1"/>
</dbReference>
<evidence type="ECO:0000256" key="1">
    <source>
        <dbReference type="SAM" id="SignalP"/>
    </source>
</evidence>
<name>A0A559KRY7_FUSOC</name>
<dbReference type="InterPro" id="IPR001753">
    <property type="entry name" value="Enoyl-CoA_hydra/iso"/>
</dbReference>
<dbReference type="PANTHER" id="PTHR11941:SF54">
    <property type="entry name" value="ENOYL-COA HYDRATASE, MITOCHONDRIAL"/>
    <property type="match status" value="1"/>
</dbReference>
<dbReference type="AlphaFoldDB" id="A0A559KRY7"/>
<comment type="caution">
    <text evidence="2">The sequence shown here is derived from an EMBL/GenBank/DDBJ whole genome shotgun (WGS) entry which is preliminary data.</text>
</comment>
<dbReference type="PANTHER" id="PTHR11941">
    <property type="entry name" value="ENOYL-COA HYDRATASE-RELATED"/>
    <property type="match status" value="1"/>
</dbReference>
<dbReference type="Pfam" id="PF00378">
    <property type="entry name" value="ECH_1"/>
    <property type="match status" value="1"/>
</dbReference>
<reference evidence="2 3" key="1">
    <citation type="journal article" date="2019" name="Microbiol. Resour. Announc.">
        <title>High-quality draft genome sequence of Fusarium oxysporum f. sp. cubense strain 160527, a causal agent of Panama disease.</title>
        <authorList>
            <person name="Asai S."/>
            <person name="Ayukawa Y."/>
            <person name="Gan P."/>
            <person name="Masuda S."/>
            <person name="Komatsu K."/>
            <person name="Shirasu K."/>
            <person name="Arie T."/>
        </authorList>
    </citation>
    <scope>NUCLEOTIDE SEQUENCE [LARGE SCALE GENOMIC DNA]</scope>
    <source>
        <strain evidence="2 3">160527</strain>
    </source>
</reference>
<protein>
    <submittedName>
        <fullName evidence="2">Crotonyl-CoA hydratase</fullName>
    </submittedName>
</protein>
<feature type="signal peptide" evidence="1">
    <location>
        <begin position="1"/>
        <end position="21"/>
    </location>
</feature>
<proteinExistence type="predicted"/>
<accession>A0A559KRY7</accession>